<comment type="caution">
    <text evidence="2">The sequence shown here is derived from an EMBL/GenBank/DDBJ whole genome shotgun (WGS) entry which is preliminary data.</text>
</comment>
<sequence>MIPSGIGANPWHTELPAPTILSNALHFTSPNNLGQQDHTTPGHQLQPAASLNPPTPDFLVTGPTGRSEPCHVTLDIQLERSVISTALAKRLECKLLPGNPSWTNWTVQTPISLFNPELWVEDISIESQWPRLRIPFNTASFVVVEKCWAGTEIILGRPILRKLFQMDAVL</sequence>
<name>A0ABR1GYS3_9HYPO</name>
<evidence type="ECO:0000313" key="3">
    <source>
        <dbReference type="Proteomes" id="UP001498476"/>
    </source>
</evidence>
<organism evidence="2 3">
    <name type="scientific">Neonectria punicea</name>
    <dbReference type="NCBI Taxonomy" id="979145"/>
    <lineage>
        <taxon>Eukaryota</taxon>
        <taxon>Fungi</taxon>
        <taxon>Dikarya</taxon>
        <taxon>Ascomycota</taxon>
        <taxon>Pezizomycotina</taxon>
        <taxon>Sordariomycetes</taxon>
        <taxon>Hypocreomycetidae</taxon>
        <taxon>Hypocreales</taxon>
        <taxon>Nectriaceae</taxon>
        <taxon>Neonectria</taxon>
    </lineage>
</organism>
<reference evidence="2 3" key="1">
    <citation type="journal article" date="2025" name="Microbiol. Resour. Announc.">
        <title>Draft genome sequences for Neonectria magnoliae and Neonectria punicea, canker pathogens of Liriodendron tulipifera and Acer saccharum in West Virginia.</title>
        <authorList>
            <person name="Petronek H.M."/>
            <person name="Kasson M.T."/>
            <person name="Metheny A.M."/>
            <person name="Stauder C.M."/>
            <person name="Lovett B."/>
            <person name="Lynch S.C."/>
            <person name="Garnas J.R."/>
            <person name="Kasson L.R."/>
            <person name="Stajich J.E."/>
        </authorList>
    </citation>
    <scope>NUCLEOTIDE SEQUENCE [LARGE SCALE GENOMIC DNA]</scope>
    <source>
        <strain evidence="2 3">NRRL 64653</strain>
    </source>
</reference>
<evidence type="ECO:0000313" key="2">
    <source>
        <dbReference type="EMBL" id="KAK7413902.1"/>
    </source>
</evidence>
<protein>
    <submittedName>
        <fullName evidence="2">Uncharacterized protein</fullName>
    </submittedName>
</protein>
<dbReference type="EMBL" id="JAZAVJ010000116">
    <property type="protein sequence ID" value="KAK7413902.1"/>
    <property type="molecule type" value="Genomic_DNA"/>
</dbReference>
<feature type="compositionally biased region" description="Polar residues" evidence="1">
    <location>
        <begin position="26"/>
        <end position="49"/>
    </location>
</feature>
<gene>
    <name evidence="2" type="ORF">QQX98_007243</name>
</gene>
<keyword evidence="3" id="KW-1185">Reference proteome</keyword>
<feature type="region of interest" description="Disordered" evidence="1">
    <location>
        <begin position="26"/>
        <end position="52"/>
    </location>
</feature>
<accession>A0ABR1GYS3</accession>
<proteinExistence type="predicted"/>
<dbReference type="Proteomes" id="UP001498476">
    <property type="component" value="Unassembled WGS sequence"/>
</dbReference>
<evidence type="ECO:0000256" key="1">
    <source>
        <dbReference type="SAM" id="MobiDB-lite"/>
    </source>
</evidence>